<evidence type="ECO:0000259" key="1">
    <source>
        <dbReference type="PROSITE" id="PS51186"/>
    </source>
</evidence>
<dbReference type="SUPFAM" id="SSF55729">
    <property type="entry name" value="Acyl-CoA N-acyltransferases (Nat)"/>
    <property type="match status" value="1"/>
</dbReference>
<accession>A0A6A6UIG6</accession>
<dbReference type="OrthoDB" id="410198at2759"/>
<dbReference type="PROSITE" id="PS51186">
    <property type="entry name" value="GNAT"/>
    <property type="match status" value="1"/>
</dbReference>
<dbReference type="Pfam" id="PF13508">
    <property type="entry name" value="Acetyltransf_7"/>
    <property type="match status" value="1"/>
</dbReference>
<gene>
    <name evidence="2" type="ORF">BT63DRAFT_422128</name>
</gene>
<feature type="domain" description="N-acetyltransferase" evidence="1">
    <location>
        <begin position="151"/>
        <end position="280"/>
    </location>
</feature>
<name>A0A6A6UIG6_9PEZI</name>
<reference evidence="2" key="1">
    <citation type="journal article" date="2020" name="Stud. Mycol.">
        <title>101 Dothideomycetes genomes: a test case for predicting lifestyles and emergence of pathogens.</title>
        <authorList>
            <person name="Haridas S."/>
            <person name="Albert R."/>
            <person name="Binder M."/>
            <person name="Bloem J."/>
            <person name="Labutti K."/>
            <person name="Salamov A."/>
            <person name="Andreopoulos B."/>
            <person name="Baker S."/>
            <person name="Barry K."/>
            <person name="Bills G."/>
            <person name="Bluhm B."/>
            <person name="Cannon C."/>
            <person name="Castanera R."/>
            <person name="Culley D."/>
            <person name="Daum C."/>
            <person name="Ezra D."/>
            <person name="Gonzalez J."/>
            <person name="Henrissat B."/>
            <person name="Kuo A."/>
            <person name="Liang C."/>
            <person name="Lipzen A."/>
            <person name="Lutzoni F."/>
            <person name="Magnuson J."/>
            <person name="Mondo S."/>
            <person name="Nolan M."/>
            <person name="Ohm R."/>
            <person name="Pangilinan J."/>
            <person name="Park H.-J."/>
            <person name="Ramirez L."/>
            <person name="Alfaro M."/>
            <person name="Sun H."/>
            <person name="Tritt A."/>
            <person name="Yoshinaga Y."/>
            <person name="Zwiers L.-H."/>
            <person name="Turgeon B."/>
            <person name="Goodwin S."/>
            <person name="Spatafora J."/>
            <person name="Crous P."/>
            <person name="Grigoriev I."/>
        </authorList>
    </citation>
    <scope>NUCLEOTIDE SEQUENCE</scope>
    <source>
        <strain evidence="2">CBS 115976</strain>
    </source>
</reference>
<dbReference type="AlphaFoldDB" id="A0A6A6UIG6"/>
<dbReference type="Proteomes" id="UP000799302">
    <property type="component" value="Unassembled WGS sequence"/>
</dbReference>
<dbReference type="InterPro" id="IPR000182">
    <property type="entry name" value="GNAT_dom"/>
</dbReference>
<protein>
    <recommendedName>
        <fullName evidence="1">N-acetyltransferase domain-containing protein</fullName>
    </recommendedName>
</protein>
<dbReference type="PANTHER" id="PTHR42791">
    <property type="entry name" value="GNAT FAMILY ACETYLTRANSFERASE"/>
    <property type="match status" value="1"/>
</dbReference>
<dbReference type="CDD" id="cd04301">
    <property type="entry name" value="NAT_SF"/>
    <property type="match status" value="1"/>
</dbReference>
<dbReference type="InterPro" id="IPR052523">
    <property type="entry name" value="Trichothecene_AcTrans"/>
</dbReference>
<dbReference type="PANTHER" id="PTHR42791:SF1">
    <property type="entry name" value="N-ACETYLTRANSFERASE DOMAIN-CONTAINING PROTEIN"/>
    <property type="match status" value="1"/>
</dbReference>
<proteinExistence type="predicted"/>
<organism evidence="2 3">
    <name type="scientific">Microthyrium microscopicum</name>
    <dbReference type="NCBI Taxonomy" id="703497"/>
    <lineage>
        <taxon>Eukaryota</taxon>
        <taxon>Fungi</taxon>
        <taxon>Dikarya</taxon>
        <taxon>Ascomycota</taxon>
        <taxon>Pezizomycotina</taxon>
        <taxon>Dothideomycetes</taxon>
        <taxon>Dothideomycetes incertae sedis</taxon>
        <taxon>Microthyriales</taxon>
        <taxon>Microthyriaceae</taxon>
        <taxon>Microthyrium</taxon>
    </lineage>
</organism>
<dbReference type="GO" id="GO:0016747">
    <property type="term" value="F:acyltransferase activity, transferring groups other than amino-acyl groups"/>
    <property type="evidence" value="ECO:0007669"/>
    <property type="project" value="InterPro"/>
</dbReference>
<evidence type="ECO:0000313" key="3">
    <source>
        <dbReference type="Proteomes" id="UP000799302"/>
    </source>
</evidence>
<dbReference type="EMBL" id="MU004232">
    <property type="protein sequence ID" value="KAF2671590.1"/>
    <property type="molecule type" value="Genomic_DNA"/>
</dbReference>
<dbReference type="InterPro" id="IPR016181">
    <property type="entry name" value="Acyl_CoA_acyltransferase"/>
</dbReference>
<evidence type="ECO:0000313" key="2">
    <source>
        <dbReference type="EMBL" id="KAF2671590.1"/>
    </source>
</evidence>
<dbReference type="Gene3D" id="3.40.630.30">
    <property type="match status" value="1"/>
</dbReference>
<sequence length="285" mass="32674">MTVIMHTDMLSRSIRRAMRTFLKRKQTVQLLANLLQSNKSIAATLSEKVPLPVTEELPTTPIYLDSQETIRVCHLSEYKQVALSLAHAFADDPCAMFCIETADRQHWTKQQKWDLHVEMMEYMVYAHMLDGLVTSIGDNYGAVALWMPPGKDMDSLSTTLRSGIWRLHYRLSKIGKFRFFNDFMPLLHDTKHNVLGAQDNNSWYLVYLGTRPEARRKGYARALIEDVMVTADQQGVPMYLESSKEVNVGIYEKFGFEEKTRIWMGGEGNDGSVPLDIMVRQAQTN</sequence>
<keyword evidence="3" id="KW-1185">Reference proteome</keyword>